<evidence type="ECO:0000313" key="3">
    <source>
        <dbReference type="Proteomes" id="UP000024635"/>
    </source>
</evidence>
<feature type="region of interest" description="Disordered" evidence="1">
    <location>
        <begin position="1"/>
        <end position="34"/>
    </location>
</feature>
<accession>A0A016T4E7</accession>
<protein>
    <submittedName>
        <fullName evidence="2">Uncharacterized protein</fullName>
    </submittedName>
</protein>
<gene>
    <name evidence="2" type="primary">Acey_s0140.g2181</name>
    <name evidence="2" type="ORF">Y032_0140g2181</name>
</gene>
<evidence type="ECO:0000256" key="1">
    <source>
        <dbReference type="SAM" id="MobiDB-lite"/>
    </source>
</evidence>
<feature type="compositionally biased region" description="Basic and acidic residues" evidence="1">
    <location>
        <begin position="109"/>
        <end position="118"/>
    </location>
</feature>
<name>A0A016T4E7_9BILA</name>
<reference evidence="3" key="1">
    <citation type="journal article" date="2015" name="Nat. Genet.">
        <title>The genome and transcriptome of the zoonotic hookworm Ancylostoma ceylanicum identify infection-specific gene families.</title>
        <authorList>
            <person name="Schwarz E.M."/>
            <person name="Hu Y."/>
            <person name="Antoshechkin I."/>
            <person name="Miller M.M."/>
            <person name="Sternberg P.W."/>
            <person name="Aroian R.V."/>
        </authorList>
    </citation>
    <scope>NUCLEOTIDE SEQUENCE</scope>
    <source>
        <strain evidence="3">HY135</strain>
    </source>
</reference>
<dbReference type="AlphaFoldDB" id="A0A016T4E7"/>
<feature type="region of interest" description="Disordered" evidence="1">
    <location>
        <begin position="107"/>
        <end position="126"/>
    </location>
</feature>
<proteinExistence type="predicted"/>
<evidence type="ECO:0000313" key="2">
    <source>
        <dbReference type="EMBL" id="EYB97501.1"/>
    </source>
</evidence>
<dbReference type="Proteomes" id="UP000024635">
    <property type="component" value="Unassembled WGS sequence"/>
</dbReference>
<organism evidence="2 3">
    <name type="scientific">Ancylostoma ceylanicum</name>
    <dbReference type="NCBI Taxonomy" id="53326"/>
    <lineage>
        <taxon>Eukaryota</taxon>
        <taxon>Metazoa</taxon>
        <taxon>Ecdysozoa</taxon>
        <taxon>Nematoda</taxon>
        <taxon>Chromadorea</taxon>
        <taxon>Rhabditida</taxon>
        <taxon>Rhabditina</taxon>
        <taxon>Rhabditomorpha</taxon>
        <taxon>Strongyloidea</taxon>
        <taxon>Ancylostomatidae</taxon>
        <taxon>Ancylostomatinae</taxon>
        <taxon>Ancylostoma</taxon>
    </lineage>
</organism>
<comment type="caution">
    <text evidence="2">The sequence shown here is derived from an EMBL/GenBank/DDBJ whole genome shotgun (WGS) entry which is preliminary data.</text>
</comment>
<dbReference type="OrthoDB" id="5822050at2759"/>
<dbReference type="EMBL" id="JARK01001476">
    <property type="protein sequence ID" value="EYB97501.1"/>
    <property type="molecule type" value="Genomic_DNA"/>
</dbReference>
<sequence length="126" mass="14647">MLHHLGGRQPVGCDHHRHLARPPLQNEGPHRPRERPFRIHAALISRRRGVLHLDSSYDMSLLELEFSQVSARGKNRGEFRSLDVVSPSVHSTYDFQKRTRLRRRLSRMKSGEKKEARPVSKGYHVV</sequence>
<keyword evidence="3" id="KW-1185">Reference proteome</keyword>